<name>A0AAW2HEZ9_9NEOP</name>
<dbReference type="Pfam" id="PF09282">
    <property type="entry name" value="Mago-bind"/>
    <property type="match status" value="1"/>
</dbReference>
<dbReference type="SUPFAM" id="SSF101931">
    <property type="entry name" value="Pym (Within the bgcn gene intron protein, WIBG), N-terminal domain"/>
    <property type="match status" value="1"/>
</dbReference>
<gene>
    <name evidence="5" type="ORF">PYX00_010389</name>
</gene>
<dbReference type="PANTHER" id="PTHR22959">
    <property type="entry name" value="PYM PROTEIN"/>
    <property type="match status" value="1"/>
</dbReference>
<feature type="region of interest" description="Disordered" evidence="3">
    <location>
        <begin position="1"/>
        <end position="33"/>
    </location>
</feature>
<dbReference type="GO" id="GO:0005737">
    <property type="term" value="C:cytoplasm"/>
    <property type="evidence" value="ECO:0007669"/>
    <property type="project" value="TreeGrafter"/>
</dbReference>
<proteinExistence type="inferred from homology"/>
<comment type="similarity">
    <text evidence="1">Belongs to the pym family.</text>
</comment>
<accession>A0AAW2HEZ9</accession>
<dbReference type="GO" id="GO:1903259">
    <property type="term" value="P:exon-exon junction complex disassembly"/>
    <property type="evidence" value="ECO:0007669"/>
    <property type="project" value="InterPro"/>
</dbReference>
<protein>
    <recommendedName>
        <fullName evidence="2">Partner of Y14 and mago</fullName>
    </recommendedName>
</protein>
<dbReference type="PANTHER" id="PTHR22959:SF0">
    <property type="entry name" value="PARTNER OF Y14 AND MAGO"/>
    <property type="match status" value="1"/>
</dbReference>
<organism evidence="5">
    <name type="scientific">Menopon gallinae</name>
    <name type="common">poultry shaft louse</name>
    <dbReference type="NCBI Taxonomy" id="328185"/>
    <lineage>
        <taxon>Eukaryota</taxon>
        <taxon>Metazoa</taxon>
        <taxon>Ecdysozoa</taxon>
        <taxon>Arthropoda</taxon>
        <taxon>Hexapoda</taxon>
        <taxon>Insecta</taxon>
        <taxon>Pterygota</taxon>
        <taxon>Neoptera</taxon>
        <taxon>Paraneoptera</taxon>
        <taxon>Psocodea</taxon>
        <taxon>Troctomorpha</taxon>
        <taxon>Phthiraptera</taxon>
        <taxon>Amblycera</taxon>
        <taxon>Menoponidae</taxon>
        <taxon>Menopon</taxon>
    </lineage>
</organism>
<dbReference type="SMART" id="SM01273">
    <property type="entry name" value="Mago-bind"/>
    <property type="match status" value="1"/>
</dbReference>
<dbReference type="InterPro" id="IPR036348">
    <property type="entry name" value="WIBG_N_sf"/>
</dbReference>
<feature type="compositionally biased region" description="Polar residues" evidence="3">
    <location>
        <begin position="137"/>
        <end position="152"/>
    </location>
</feature>
<reference evidence="5" key="1">
    <citation type="journal article" date="2024" name="Gigascience">
        <title>Chromosome-level genome of the poultry shaft louse Menopon gallinae provides insight into the host-switching and adaptive evolution of parasitic lice.</title>
        <authorList>
            <person name="Xu Y."/>
            <person name="Ma L."/>
            <person name="Liu S."/>
            <person name="Liang Y."/>
            <person name="Liu Q."/>
            <person name="He Z."/>
            <person name="Tian L."/>
            <person name="Duan Y."/>
            <person name="Cai W."/>
            <person name="Li H."/>
            <person name="Song F."/>
        </authorList>
    </citation>
    <scope>NUCLEOTIDE SEQUENCE</scope>
    <source>
        <strain evidence="5">Cailab_2023a</strain>
    </source>
</reference>
<dbReference type="GO" id="GO:0003723">
    <property type="term" value="F:RNA binding"/>
    <property type="evidence" value="ECO:0007669"/>
    <property type="project" value="TreeGrafter"/>
</dbReference>
<sequence>MASTYVKDSEGSTFIAATQRPDGTWRKPRRVKDGYIPQEEVPLYESKGRQLAKNAPKCPVGFSEEYIRELQQKREREQKKLQQKQNQPQTIPGLTLPPATTKKKKKKKPQTENVEKVTILEKPSETAAKVTAPPPARTNSESDSSGWTTVTSRSRKNIVEEGRLSAEANAKKDNNTSGQDPAKRLKSLKKKLKEISLIEKKKSEGASLEKEQLEKLTRKRQIEEEVEALRKLVEGL</sequence>
<dbReference type="AlphaFoldDB" id="A0AAW2HEZ9"/>
<feature type="compositionally biased region" description="Basic and acidic residues" evidence="3">
    <location>
        <begin position="157"/>
        <end position="174"/>
    </location>
</feature>
<dbReference type="InterPro" id="IPR039333">
    <property type="entry name" value="PYM1"/>
</dbReference>
<evidence type="ECO:0000256" key="3">
    <source>
        <dbReference type="SAM" id="MobiDB-lite"/>
    </source>
</evidence>
<feature type="compositionally biased region" description="Basic and acidic residues" evidence="3">
    <location>
        <begin position="109"/>
        <end position="124"/>
    </location>
</feature>
<evidence type="ECO:0000313" key="5">
    <source>
        <dbReference type="EMBL" id="KAL0268439.1"/>
    </source>
</evidence>
<evidence type="ECO:0000259" key="4">
    <source>
        <dbReference type="SMART" id="SM01273"/>
    </source>
</evidence>
<feature type="region of interest" description="Disordered" evidence="3">
    <location>
        <begin position="70"/>
        <end position="185"/>
    </location>
</feature>
<dbReference type="GO" id="GO:0035145">
    <property type="term" value="C:exon-exon junction complex"/>
    <property type="evidence" value="ECO:0007669"/>
    <property type="project" value="TreeGrafter"/>
</dbReference>
<evidence type="ECO:0000256" key="1">
    <source>
        <dbReference type="ARBA" id="ARBA00009394"/>
    </source>
</evidence>
<comment type="caution">
    <text evidence="5">The sequence shown here is derived from an EMBL/GenBank/DDBJ whole genome shotgun (WGS) entry which is preliminary data.</text>
</comment>
<dbReference type="EMBL" id="JARGDH010000005">
    <property type="protein sequence ID" value="KAL0268439.1"/>
    <property type="molecule type" value="Genomic_DNA"/>
</dbReference>
<feature type="compositionally biased region" description="Basic and acidic residues" evidence="3">
    <location>
        <begin position="70"/>
        <end position="80"/>
    </location>
</feature>
<dbReference type="InterPro" id="IPR015362">
    <property type="entry name" value="WIBG_mago-bd"/>
</dbReference>
<feature type="domain" description="WIBG Mago-binding" evidence="4">
    <location>
        <begin position="11"/>
        <end position="37"/>
    </location>
</feature>
<evidence type="ECO:0000256" key="2">
    <source>
        <dbReference type="ARBA" id="ARBA00018898"/>
    </source>
</evidence>